<keyword evidence="1" id="KW-0732">Signal</keyword>
<dbReference type="RefSeq" id="WP_088915905.1">
    <property type="nucleotide sequence ID" value="NZ_CP018632.1"/>
</dbReference>
<keyword evidence="3" id="KW-1185">Reference proteome</keyword>
<organism evidence="2 3">
    <name type="scientific">Granulosicoccus antarcticus IMCC3135</name>
    <dbReference type="NCBI Taxonomy" id="1192854"/>
    <lineage>
        <taxon>Bacteria</taxon>
        <taxon>Pseudomonadati</taxon>
        <taxon>Pseudomonadota</taxon>
        <taxon>Gammaproteobacteria</taxon>
        <taxon>Chromatiales</taxon>
        <taxon>Granulosicoccaceae</taxon>
        <taxon>Granulosicoccus</taxon>
    </lineage>
</organism>
<dbReference type="Proteomes" id="UP000250079">
    <property type="component" value="Chromosome"/>
</dbReference>
<evidence type="ECO:0000313" key="2">
    <source>
        <dbReference type="EMBL" id="ASJ70354.1"/>
    </source>
</evidence>
<protein>
    <submittedName>
        <fullName evidence="2">Uncharacterized protein</fullName>
    </submittedName>
</protein>
<dbReference type="EMBL" id="CP018632">
    <property type="protein sequence ID" value="ASJ70354.1"/>
    <property type="molecule type" value="Genomic_DNA"/>
</dbReference>
<name>A0A2Z2NTB0_9GAMM</name>
<dbReference type="PROSITE" id="PS51257">
    <property type="entry name" value="PROKAR_LIPOPROTEIN"/>
    <property type="match status" value="1"/>
</dbReference>
<gene>
    <name evidence="2" type="ORF">IMCC3135_01175</name>
</gene>
<sequence>MKLYFLVALCTMLLASCSSSSSTQDSEVDTTLTGVFLDSAVEGVSYNTETLSGVTNENGEFQYVEGESVTFSVGDLSFPLISAMETVTPIDMSEARSIYDNVVVNTIVLLQSLDVDANPSNGIEISDQAAAASAAAIDLNVAPSEFSQNPDVVNLIANSGSSNTSLIPAEVALVHFQMTLVGTGELQSLTRLEYTNLMIGSTADFASGSKIYYRSDGVKFSRRLNGDEYQGTWSLDSNGLICEEIRGGESTYCIADAENYLMTKNPAVGSYNYSETGFVSGVTITTGNTLGLSGP</sequence>
<evidence type="ECO:0000313" key="3">
    <source>
        <dbReference type="Proteomes" id="UP000250079"/>
    </source>
</evidence>
<evidence type="ECO:0000256" key="1">
    <source>
        <dbReference type="SAM" id="SignalP"/>
    </source>
</evidence>
<reference evidence="2 3" key="1">
    <citation type="submission" date="2016-12" db="EMBL/GenBank/DDBJ databases">
        <authorList>
            <person name="Song W.-J."/>
            <person name="Kurnit D.M."/>
        </authorList>
    </citation>
    <scope>NUCLEOTIDE SEQUENCE [LARGE SCALE GENOMIC DNA]</scope>
    <source>
        <strain evidence="2 3">IMCC3135</strain>
    </source>
</reference>
<dbReference type="KEGG" id="gai:IMCC3135_01175"/>
<accession>A0A2Z2NTB0</accession>
<dbReference type="OrthoDB" id="5592990at2"/>
<feature type="chain" id="PRO_5016332871" evidence="1">
    <location>
        <begin position="24"/>
        <end position="295"/>
    </location>
</feature>
<feature type="signal peptide" evidence="1">
    <location>
        <begin position="1"/>
        <end position="23"/>
    </location>
</feature>
<dbReference type="AlphaFoldDB" id="A0A2Z2NTB0"/>
<proteinExistence type="predicted"/>